<evidence type="ECO:0000313" key="5">
    <source>
        <dbReference type="EMBL" id="KFE33387.1"/>
    </source>
</evidence>
<dbReference type="InterPro" id="IPR018389">
    <property type="entry name" value="DctP_fam"/>
</dbReference>
<dbReference type="STRING" id="1317124.DW2_18114"/>
<dbReference type="PANTHER" id="PTHR33376:SF4">
    <property type="entry name" value="SIALIC ACID-BINDING PERIPLASMIC PROTEIN SIAP"/>
    <property type="match status" value="1"/>
</dbReference>
<sequence>MKLEPIRMALAAAAASTCVLASAATAQSWDMATPYPEANFHEQNILQFAKDVEQATDGKFTISVHTGNSLIPHPEIKNAVRNGTVPIGEFLLGRLANESPIYELDLLPFVVDGYAEAKQMWEASRPVIEEKLAQQNLKVLFAVPWPTNGLYSNTPLDTVENLRGLKLRTYNATTDRLAQLTGAVPTQVEVPDIPQAFATGRVDALITSASTGVSISAWDFVKRYTKVNSFLGKNIVVVNARMFDALTKEEQDALMQAAAQAEQRGWQLSEQNNAEAAKTLADHQMTVAEASPELVEGLKKVGAEMLAEWKQRAGSEGEDILKAMGK</sequence>
<keyword evidence="3" id="KW-0574">Periplasm</keyword>
<evidence type="ECO:0000256" key="2">
    <source>
        <dbReference type="ARBA" id="ARBA00022729"/>
    </source>
</evidence>
<dbReference type="RefSeq" id="WP_051856435.1">
    <property type="nucleotide sequence ID" value="NZ_AQRC01000021.1"/>
</dbReference>
<protein>
    <submittedName>
        <fullName evidence="5">DctP protein</fullName>
    </submittedName>
</protein>
<dbReference type="EMBL" id="AQRC01000021">
    <property type="protein sequence ID" value="KFE33387.1"/>
    <property type="molecule type" value="Genomic_DNA"/>
</dbReference>
<dbReference type="OrthoDB" id="9783941at2"/>
<dbReference type="CDD" id="cd13602">
    <property type="entry name" value="PBP2_TRAP_BpDctp6_7"/>
    <property type="match status" value="1"/>
</dbReference>
<evidence type="ECO:0000313" key="6">
    <source>
        <dbReference type="Proteomes" id="UP000028607"/>
    </source>
</evidence>
<dbReference type="NCBIfam" id="NF037995">
    <property type="entry name" value="TRAP_S1"/>
    <property type="match status" value="1"/>
</dbReference>
<dbReference type="Pfam" id="PF03480">
    <property type="entry name" value="DctP"/>
    <property type="match status" value="1"/>
</dbReference>
<reference evidence="5 6" key="2">
    <citation type="journal article" date="2015" name="Antonie Van Leeuwenhoek">
        <title>Thioclava indica sp. nov., isolated from surface seawater of the Indian Ocean.</title>
        <authorList>
            <person name="Liu Y."/>
            <person name="Lai Q."/>
            <person name="Du J."/>
            <person name="Xu H."/>
            <person name="Jiang L."/>
            <person name="Shao Z."/>
        </authorList>
    </citation>
    <scope>NUCLEOTIDE SEQUENCE [LARGE SCALE GENOMIC DNA]</scope>
    <source>
        <strain evidence="5 6">13D2W-2</strain>
    </source>
</reference>
<dbReference type="Gene3D" id="3.40.190.170">
    <property type="entry name" value="Bacterial extracellular solute-binding protein, family 7"/>
    <property type="match status" value="1"/>
</dbReference>
<reference evidence="6" key="1">
    <citation type="submission" date="2013-04" db="EMBL/GenBank/DDBJ databases">
        <title>Thioclava sp. 13D2W-2 Genome Sequencing.</title>
        <authorList>
            <person name="Lai Q."/>
            <person name="Li G."/>
            <person name="Shao Z."/>
        </authorList>
    </citation>
    <scope>NUCLEOTIDE SEQUENCE [LARGE SCALE GENOMIC DNA]</scope>
    <source>
        <strain evidence="6">13D2W-2</strain>
    </source>
</reference>
<dbReference type="PATRIC" id="fig|1317124.6.peg.3643"/>
<evidence type="ECO:0000256" key="4">
    <source>
        <dbReference type="SAM" id="SignalP"/>
    </source>
</evidence>
<proteinExistence type="predicted"/>
<keyword evidence="6" id="KW-1185">Reference proteome</keyword>
<dbReference type="Proteomes" id="UP000028607">
    <property type="component" value="Unassembled WGS sequence"/>
</dbReference>
<organism evidence="5 6">
    <name type="scientific">Thioclava atlantica</name>
    <dbReference type="NCBI Taxonomy" id="1317124"/>
    <lineage>
        <taxon>Bacteria</taxon>
        <taxon>Pseudomonadati</taxon>
        <taxon>Pseudomonadota</taxon>
        <taxon>Alphaproteobacteria</taxon>
        <taxon>Rhodobacterales</taxon>
        <taxon>Paracoccaceae</taxon>
        <taxon>Thioclava</taxon>
    </lineage>
</organism>
<evidence type="ECO:0000256" key="3">
    <source>
        <dbReference type="ARBA" id="ARBA00022764"/>
    </source>
</evidence>
<comment type="subcellular location">
    <subcellularLocation>
        <location evidence="1">Periplasm</location>
    </subcellularLocation>
</comment>
<comment type="caution">
    <text evidence="5">The sequence shown here is derived from an EMBL/GenBank/DDBJ whole genome shotgun (WGS) entry which is preliminary data.</text>
</comment>
<accession>A0A085TRP0</accession>
<dbReference type="GO" id="GO:0042597">
    <property type="term" value="C:periplasmic space"/>
    <property type="evidence" value="ECO:0007669"/>
    <property type="project" value="UniProtKB-SubCell"/>
</dbReference>
<keyword evidence="2 4" id="KW-0732">Signal</keyword>
<gene>
    <name evidence="5" type="ORF">DW2_18114</name>
</gene>
<dbReference type="PANTHER" id="PTHR33376">
    <property type="match status" value="1"/>
</dbReference>
<dbReference type="GO" id="GO:0055085">
    <property type="term" value="P:transmembrane transport"/>
    <property type="evidence" value="ECO:0007669"/>
    <property type="project" value="InterPro"/>
</dbReference>
<feature type="chain" id="PRO_5001797453" evidence="4">
    <location>
        <begin position="24"/>
        <end position="326"/>
    </location>
</feature>
<dbReference type="AlphaFoldDB" id="A0A085TRP0"/>
<evidence type="ECO:0000256" key="1">
    <source>
        <dbReference type="ARBA" id="ARBA00004418"/>
    </source>
</evidence>
<name>A0A085TRP0_9RHOB</name>
<dbReference type="eggNOG" id="COG1638">
    <property type="taxonomic scope" value="Bacteria"/>
</dbReference>
<dbReference type="InterPro" id="IPR038404">
    <property type="entry name" value="TRAP_DctP_sf"/>
</dbReference>
<feature type="signal peptide" evidence="4">
    <location>
        <begin position="1"/>
        <end position="23"/>
    </location>
</feature>